<organism evidence="1">
    <name type="scientific">marine metagenome</name>
    <dbReference type="NCBI Taxonomy" id="408172"/>
    <lineage>
        <taxon>unclassified sequences</taxon>
        <taxon>metagenomes</taxon>
        <taxon>ecological metagenomes</taxon>
    </lineage>
</organism>
<gene>
    <name evidence="1" type="ORF">METZ01_LOCUS106787</name>
</gene>
<evidence type="ECO:0000313" key="1">
    <source>
        <dbReference type="EMBL" id="SVA53933.1"/>
    </source>
</evidence>
<name>A0A381WPV8_9ZZZZ</name>
<protein>
    <submittedName>
        <fullName evidence="1">Uncharacterized protein</fullName>
    </submittedName>
</protein>
<dbReference type="EMBL" id="UINC01012335">
    <property type="protein sequence ID" value="SVA53933.1"/>
    <property type="molecule type" value="Genomic_DNA"/>
</dbReference>
<accession>A0A381WPV8</accession>
<dbReference type="AlphaFoldDB" id="A0A381WPV8"/>
<proteinExistence type="predicted"/>
<reference evidence="1" key="1">
    <citation type="submission" date="2018-05" db="EMBL/GenBank/DDBJ databases">
        <authorList>
            <person name="Lanie J.A."/>
            <person name="Ng W.-L."/>
            <person name="Kazmierczak K.M."/>
            <person name="Andrzejewski T.M."/>
            <person name="Davidsen T.M."/>
            <person name="Wayne K.J."/>
            <person name="Tettelin H."/>
            <person name="Glass J.I."/>
            <person name="Rusch D."/>
            <person name="Podicherti R."/>
            <person name="Tsui H.-C.T."/>
            <person name="Winkler M.E."/>
        </authorList>
    </citation>
    <scope>NUCLEOTIDE SEQUENCE</scope>
</reference>
<dbReference type="NCBIfam" id="NF038032">
    <property type="entry name" value="CehA_McbA_metalo"/>
    <property type="match status" value="1"/>
</dbReference>
<sequence length="476" mass="53781">MATLHGTIHDGTSNAPVAAKVHVLDSTGHFRSPGDSVLKIGPGRPFFYCEGTFEVNVPRGAVDIIVERGTEYEPLRKTFAVPAKGHIDIELPLKRWADLPSQRWYPGNTHIHYDEKEQQSEERLRLEPHVHDFSVTVVSILQRRDLPYASNRFPLGVMTDVSTAHHVVDIGEENRHNDTPWHMGYGHVMFLRIRNVIEPVSRGVLINDFDPDFPPICFACDDARQQGGVVLWCHNGVGMEAPVAAALGKLDGFNLFDPYWTDPEYDIWYKLLNCGLFLPASTGSDWFVCSNNRVYVQTDGDFSYDNWIEGLQQGRTFITNGPALFLNVDGRLPGSQLSGRGTFEGHITWQSHYPLKRIELVKDGKVAQWWEHPEGSYAGDIHFDITPETDGWVAARCNGPARDSFDQAVYAHTSPVWFEVGQPSTERREDAEFFIRSIDQSLDWIAHTGRYADDDQRQAVGELFNKGREEFGKIKG</sequence>